<dbReference type="OrthoDB" id="9554431at2"/>
<sequence length="167" mass="18363">MKRLVPLFGLFLLRTALADPTVLAARDLGWEVRFDAPPTAKVEERSTPNAYRYAGTAGKFNLSLFIEPPQCEGGATNNEQLQCFAGRLEKVPGLVRQSIRVNRLPNAVQLSYLTYGQTGETAVKIMHTHVLFADKGKWGDLHGSIVKPDTAEIAMLLALGDNFSFTD</sequence>
<dbReference type="EMBL" id="CP046904">
    <property type="protein sequence ID" value="QGZ38185.1"/>
    <property type="molecule type" value="Genomic_DNA"/>
</dbReference>
<protein>
    <recommendedName>
        <fullName evidence="6">DUF1795 domain-containing protein</fullName>
    </recommendedName>
</protein>
<reference evidence="3 4" key="1">
    <citation type="journal article" date="2015" name="Stand. Genomic Sci.">
        <title>Genomic Encyclopedia of Bacterial and Archaeal Type Strains, Phase III: the genomes of soil and plant-associated and newly described type strains.</title>
        <authorList>
            <person name="Whitman W.B."/>
            <person name="Woyke T."/>
            <person name="Klenk H.P."/>
            <person name="Zhou Y."/>
            <person name="Lilburn T.G."/>
            <person name="Beck B.J."/>
            <person name="De Vos P."/>
            <person name="Vandamme P."/>
            <person name="Eisen J.A."/>
            <person name="Garrity G."/>
            <person name="Hugenholtz P."/>
            <person name="Kyrpides N.C."/>
        </authorList>
    </citation>
    <scope>NUCLEOTIDE SEQUENCE [LARGE SCALE GENOMIC DNA]</scope>
    <source>
        <strain evidence="3 4">CGMCC 1.10685</strain>
    </source>
</reference>
<organism evidence="3 4">
    <name type="scientific">Pseudoduganella flava</name>
    <dbReference type="NCBI Taxonomy" id="871742"/>
    <lineage>
        <taxon>Bacteria</taxon>
        <taxon>Pseudomonadati</taxon>
        <taxon>Pseudomonadota</taxon>
        <taxon>Betaproteobacteria</taxon>
        <taxon>Burkholderiales</taxon>
        <taxon>Oxalobacteraceae</taxon>
        <taxon>Telluria group</taxon>
        <taxon>Pseudoduganella</taxon>
    </lineage>
</organism>
<proteinExistence type="predicted"/>
<keyword evidence="1" id="KW-0732">Signal</keyword>
<name>A0A562Q1G4_9BURK</name>
<feature type="signal peptide" evidence="1">
    <location>
        <begin position="1"/>
        <end position="18"/>
    </location>
</feature>
<evidence type="ECO:0008006" key="6">
    <source>
        <dbReference type="Google" id="ProtNLM"/>
    </source>
</evidence>
<keyword evidence="5" id="KW-1185">Reference proteome</keyword>
<feature type="chain" id="PRO_5044618130" description="DUF1795 domain-containing protein" evidence="1">
    <location>
        <begin position="19"/>
        <end position="167"/>
    </location>
</feature>
<evidence type="ECO:0000256" key="1">
    <source>
        <dbReference type="SAM" id="SignalP"/>
    </source>
</evidence>
<reference evidence="2 5" key="3">
    <citation type="submission" date="2019-12" db="EMBL/GenBank/DDBJ databases">
        <title>Draft Genome Sequences of Six Type Strains of the Genus Massilia.</title>
        <authorList>
            <person name="Miess H."/>
            <person name="Frediansyah A."/>
            <person name="Goeker M."/>
            <person name="Gross H."/>
        </authorList>
    </citation>
    <scope>NUCLEOTIDE SEQUENCE [LARGE SCALE GENOMIC DNA]</scope>
    <source>
        <strain evidence="2 5">DSM 26639</strain>
    </source>
</reference>
<dbReference type="Proteomes" id="UP000437862">
    <property type="component" value="Chromosome"/>
</dbReference>
<dbReference type="AlphaFoldDB" id="A0A562Q1G4"/>
<evidence type="ECO:0000313" key="2">
    <source>
        <dbReference type="EMBL" id="QGZ38185.1"/>
    </source>
</evidence>
<evidence type="ECO:0000313" key="3">
    <source>
        <dbReference type="EMBL" id="TWI50290.1"/>
    </source>
</evidence>
<reference evidence="3" key="2">
    <citation type="submission" date="2019-07" db="EMBL/GenBank/DDBJ databases">
        <authorList>
            <person name="Whitman W."/>
            <person name="Huntemann M."/>
            <person name="Clum A."/>
            <person name="Pillay M."/>
            <person name="Palaniappan K."/>
            <person name="Varghese N."/>
            <person name="Mikhailova N."/>
            <person name="Stamatis D."/>
            <person name="Reddy T."/>
            <person name="Daum C."/>
            <person name="Shapiro N."/>
            <person name="Ivanova N."/>
            <person name="Kyrpides N."/>
            <person name="Woyke T."/>
        </authorList>
    </citation>
    <scope>NUCLEOTIDE SEQUENCE</scope>
    <source>
        <strain evidence="3">CGMCC 1.10685</strain>
    </source>
</reference>
<dbReference type="EMBL" id="VLKW01000002">
    <property type="protein sequence ID" value="TWI50290.1"/>
    <property type="molecule type" value="Genomic_DNA"/>
</dbReference>
<dbReference type="Proteomes" id="UP000315112">
    <property type="component" value="Unassembled WGS sequence"/>
</dbReference>
<dbReference type="RefSeq" id="WP_145873907.1">
    <property type="nucleotide sequence ID" value="NZ_CP046904.1"/>
</dbReference>
<evidence type="ECO:0000313" key="5">
    <source>
        <dbReference type="Proteomes" id="UP000437862"/>
    </source>
</evidence>
<accession>A0A562Q1G4</accession>
<gene>
    <name evidence="2" type="ORF">GO485_03390</name>
    <name evidence="3" type="ORF">IP92_01519</name>
</gene>
<evidence type="ECO:0000313" key="4">
    <source>
        <dbReference type="Proteomes" id="UP000315112"/>
    </source>
</evidence>